<dbReference type="EMBL" id="LSDA01000010">
    <property type="protein sequence ID" value="KXB60762.1"/>
    <property type="molecule type" value="Genomic_DNA"/>
</dbReference>
<feature type="domain" description="Microbial-type PARG catalytic" evidence="1">
    <location>
        <begin position="40"/>
        <end position="171"/>
    </location>
</feature>
<dbReference type="Gene3D" id="3.40.220.10">
    <property type="entry name" value="Leucine Aminopeptidase, subunit E, domain 1"/>
    <property type="match status" value="1"/>
</dbReference>
<dbReference type="PANTHER" id="PTHR35596:SF1">
    <property type="entry name" value="MICROBIAL-TYPE PARG CATALYTIC DOMAIN-CONTAINING PROTEIN"/>
    <property type="match status" value="1"/>
</dbReference>
<gene>
    <name evidence="2" type="ORF">HMPREF1866_00210</name>
</gene>
<dbReference type="Proteomes" id="UP000070394">
    <property type="component" value="Unassembled WGS sequence"/>
</dbReference>
<dbReference type="SUPFAM" id="SSF52949">
    <property type="entry name" value="Macro domain-like"/>
    <property type="match status" value="1"/>
</dbReference>
<name>A0A133ZZ86_9FIRM</name>
<dbReference type="InterPro" id="IPR019261">
    <property type="entry name" value="PARG_cat_microbial"/>
</dbReference>
<evidence type="ECO:0000259" key="1">
    <source>
        <dbReference type="Pfam" id="PF10021"/>
    </source>
</evidence>
<dbReference type="InterPro" id="IPR012664">
    <property type="entry name" value="CHP02452"/>
</dbReference>
<organism evidence="2 3">
    <name type="scientific">Lachnoanaerobaculum saburreum</name>
    <dbReference type="NCBI Taxonomy" id="467210"/>
    <lineage>
        <taxon>Bacteria</taxon>
        <taxon>Bacillati</taxon>
        <taxon>Bacillota</taxon>
        <taxon>Clostridia</taxon>
        <taxon>Lachnospirales</taxon>
        <taxon>Lachnospiraceae</taxon>
        <taxon>Lachnoanaerobaculum</taxon>
    </lineage>
</organism>
<evidence type="ECO:0000313" key="3">
    <source>
        <dbReference type="Proteomes" id="UP000070394"/>
    </source>
</evidence>
<comment type="caution">
    <text evidence="2">The sequence shown here is derived from an EMBL/GenBank/DDBJ whole genome shotgun (WGS) entry which is preliminary data.</text>
</comment>
<sequence>MSDMIITVNVLTEVIMSRLANIVVYEENKGILKNNGFYNEGKFIKLPHDLEKHRNVVVLSPNVIKDIVEDKYKFFAGEFKYSSKCEISVVNADSFEYLSDLVMNFANAYHPGGGYKSGACAQEECLCRQSTLYESISSPKASKMYKFNFKFGTAFDSDYMLLSPVVDVFRNIDLEFIPKPYTTAVMTIPAPNLFDRAYGQSKEALDSVMKKRLRQYLYCAARFGYRTITLGAWGCGAFGHDARNVAGYFKELIVEEKMWKLFDKIIFAVYGRGNSEYNYKMFKEVLGEVEDCKFYNE</sequence>
<dbReference type="PATRIC" id="fig|467210.3.peg.209"/>
<dbReference type="Pfam" id="PF10021">
    <property type="entry name" value="PARG_cat_microb"/>
    <property type="match status" value="1"/>
</dbReference>
<proteinExistence type="predicted"/>
<evidence type="ECO:0000313" key="2">
    <source>
        <dbReference type="EMBL" id="KXB60762.1"/>
    </source>
</evidence>
<dbReference type="PANTHER" id="PTHR35596">
    <property type="entry name" value="DUF2263 DOMAIN-CONTAINING PROTEIN"/>
    <property type="match status" value="1"/>
</dbReference>
<protein>
    <submittedName>
        <fullName evidence="2">TIGR02452 family protein</fullName>
    </submittedName>
</protein>
<dbReference type="STRING" id="467210.HMPREF1866_00210"/>
<keyword evidence="3" id="KW-1185">Reference proteome</keyword>
<dbReference type="AlphaFoldDB" id="A0A133ZZ86"/>
<reference evidence="3" key="1">
    <citation type="submission" date="2016-01" db="EMBL/GenBank/DDBJ databases">
        <authorList>
            <person name="Mitreva M."/>
            <person name="Pepin K.H."/>
            <person name="Mihindukulasuriya K.A."/>
            <person name="Fulton R."/>
            <person name="Fronick C."/>
            <person name="O'Laughlin M."/>
            <person name="Miner T."/>
            <person name="Herter B."/>
            <person name="Rosa B.A."/>
            <person name="Cordes M."/>
            <person name="Tomlinson C."/>
            <person name="Wollam A."/>
            <person name="Palsikar V.B."/>
            <person name="Mardis E.R."/>
            <person name="Wilson R.K."/>
        </authorList>
    </citation>
    <scope>NUCLEOTIDE SEQUENCE [LARGE SCALE GENOMIC DNA]</scope>
    <source>
        <strain evidence="3">DNF00896</strain>
    </source>
</reference>
<dbReference type="InterPro" id="IPR043472">
    <property type="entry name" value="Macro_dom-like"/>
</dbReference>
<accession>A0A133ZZ86</accession>
<dbReference type="NCBIfam" id="TIGR02452">
    <property type="entry name" value="TIGR02452 family protein"/>
    <property type="match status" value="1"/>
</dbReference>